<dbReference type="Proteomes" id="UP000012960">
    <property type="component" value="Unplaced"/>
</dbReference>
<feature type="domain" description="DUF4378" evidence="1">
    <location>
        <begin position="24"/>
        <end position="158"/>
    </location>
</feature>
<dbReference type="InterPro" id="IPR025486">
    <property type="entry name" value="DUF4378"/>
</dbReference>
<evidence type="ECO:0000259" key="1">
    <source>
        <dbReference type="Pfam" id="PF14309"/>
    </source>
</evidence>
<dbReference type="PANTHER" id="PTHR47212:SF4">
    <property type="entry name" value="ADHESIN-LIKE PROTEIN, PUTATIVE (DUF3741)-RELATED"/>
    <property type="match status" value="1"/>
</dbReference>
<gene>
    <name evidence="2" type="ORF">GSMUA_262740.1</name>
</gene>
<dbReference type="AlphaFoldDB" id="A0A804J302"/>
<accession>A0A804J302</accession>
<reference evidence="2" key="1">
    <citation type="submission" date="2021-03" db="EMBL/GenBank/DDBJ databases">
        <authorList>
            <consortium name="Genoscope - CEA"/>
            <person name="William W."/>
        </authorList>
    </citation>
    <scope>NUCLEOTIDE SEQUENCE</scope>
    <source>
        <strain evidence="2">Doubled-haploid Pahang</strain>
    </source>
</reference>
<dbReference type="OMA" id="CCINEAS"/>
<dbReference type="EnsemblPlants" id="Ma05_t10450.1">
    <property type="protein sequence ID" value="Ma05_p10450.1"/>
    <property type="gene ID" value="Ma05_g10450"/>
</dbReference>
<dbReference type="EMBL" id="HG996470">
    <property type="protein sequence ID" value="CAG1838097.1"/>
    <property type="molecule type" value="Genomic_DNA"/>
</dbReference>
<protein>
    <submittedName>
        <fullName evidence="2">(wild Malaysian banana) hypothetical protein</fullName>
    </submittedName>
</protein>
<reference evidence="3" key="2">
    <citation type="submission" date="2021-05" db="UniProtKB">
        <authorList>
            <consortium name="EnsemblPlants"/>
        </authorList>
    </citation>
    <scope>IDENTIFICATION</scope>
    <source>
        <strain evidence="3">subsp. malaccensis</strain>
    </source>
</reference>
<evidence type="ECO:0000313" key="3">
    <source>
        <dbReference type="EnsemblPlants" id="Ma05_p10450.1"/>
    </source>
</evidence>
<dbReference type="Gramene" id="Ma05_t10450.1">
    <property type="protein sequence ID" value="Ma05_p10450.1"/>
    <property type="gene ID" value="Ma05_g10450"/>
</dbReference>
<dbReference type="PANTHER" id="PTHR47212">
    <property type="entry name" value="ADHESIN-LIKE PROTEIN, PUTATIVE (DUF3741)-RELATED"/>
    <property type="match status" value="1"/>
</dbReference>
<dbReference type="Pfam" id="PF14309">
    <property type="entry name" value="DUF4378"/>
    <property type="match status" value="1"/>
</dbReference>
<name>A0A804J302_MUSAM</name>
<organism evidence="3 4">
    <name type="scientific">Musa acuminata subsp. malaccensis</name>
    <name type="common">Wild banana</name>
    <name type="synonym">Musa malaccensis</name>
    <dbReference type="NCBI Taxonomy" id="214687"/>
    <lineage>
        <taxon>Eukaryota</taxon>
        <taxon>Viridiplantae</taxon>
        <taxon>Streptophyta</taxon>
        <taxon>Embryophyta</taxon>
        <taxon>Tracheophyta</taxon>
        <taxon>Spermatophyta</taxon>
        <taxon>Magnoliopsida</taxon>
        <taxon>Liliopsida</taxon>
        <taxon>Zingiberales</taxon>
        <taxon>Musaceae</taxon>
        <taxon>Musa</taxon>
    </lineage>
</organism>
<evidence type="ECO:0000313" key="2">
    <source>
        <dbReference type="EMBL" id="CAG1838097.1"/>
    </source>
</evidence>
<evidence type="ECO:0000313" key="4">
    <source>
        <dbReference type="Proteomes" id="UP000012960"/>
    </source>
</evidence>
<keyword evidence="4" id="KW-1185">Reference proteome</keyword>
<dbReference type="InParanoid" id="A0A804J302"/>
<proteinExistence type="predicted"/>
<sequence length="162" mass="18141">MNQLIFFSFAAVIPTLDTRAQATFNYVKAVIEASGLSTIDFSERCHLGDELLARSLFDEVEISSSPQIDDPKLLFDCCINEASEEIFKCPPWVSLNTSNVQQAPVAQCLIREVSRGIERQIPMHLPNSLDQIVTKDLGSGSWLDLQFEIENIVDKIRDTLPP</sequence>